<dbReference type="Proteomes" id="UP000223834">
    <property type="component" value="Unassembled WGS sequence"/>
</dbReference>
<name>A0A9X7GRP9_BACCE</name>
<sequence>MNMHFYLKADIGNNKVKFKVDNEVEKVQSVYKRLFTPIAPSETNIEKCVVNLLDELNVHITSSSIKRSGQFLVGERAMKFGKDVKSMDISEGGKYIDDLPIIHTISITAAKAIQKAYNDTKELPEALDVKVDLITAIPASEWNPERARILQERFLKGPHIAIVDVAEKKVTVKIKFNDAKVTREGIPPLYLMLKAIREKKLDMFKQYVDFCKNDLKYNEEKLNKLLTEAIFSRKKILHADIGDGTTEYIYTVGVNPNSDACTGEKRGVGHAIKEAIRLLQVDKPGIGELTRQQFSEVLQDKEHNFHTEAKSFFYETRFVQAENILQDIKNKYRENTASEAQVIAVYGGGSVGFKEDLYDELATFCKMNKLELLWIPAEYAIDMNIEGMDVLVNEVLTKQG</sequence>
<protein>
    <recommendedName>
        <fullName evidence="3">ParM/StbA family protein</fullName>
    </recommendedName>
</protein>
<dbReference type="RefSeq" id="WP_098770713.1">
    <property type="nucleotide sequence ID" value="NZ_NUIQ01000044.1"/>
</dbReference>
<evidence type="ECO:0008006" key="3">
    <source>
        <dbReference type="Google" id="ProtNLM"/>
    </source>
</evidence>
<reference evidence="1 2" key="1">
    <citation type="submission" date="2017-09" db="EMBL/GenBank/DDBJ databases">
        <title>Large-scale bioinformatics analysis of Bacillus genomes uncovers conserved roles of natural products in bacterial physiology.</title>
        <authorList>
            <consortium name="Agbiome Team Llc"/>
            <person name="Bleich R.M."/>
            <person name="Grubbs K.J."/>
            <person name="Santa Maria K.C."/>
            <person name="Allen S.E."/>
            <person name="Farag S."/>
            <person name="Shank E.A."/>
            <person name="Bowers A."/>
        </authorList>
    </citation>
    <scope>NUCLEOTIDE SEQUENCE [LARGE SCALE GENOMIC DNA]</scope>
    <source>
        <strain evidence="1 2">AFS049141</strain>
    </source>
</reference>
<dbReference type="CDD" id="cd24023">
    <property type="entry name" value="ASKHA_NBD_ParM_Alp7A-like"/>
    <property type="match status" value="1"/>
</dbReference>
<dbReference type="InterPro" id="IPR043129">
    <property type="entry name" value="ATPase_NBD"/>
</dbReference>
<evidence type="ECO:0000313" key="1">
    <source>
        <dbReference type="EMBL" id="PGO80084.1"/>
    </source>
</evidence>
<evidence type="ECO:0000313" key="2">
    <source>
        <dbReference type="Proteomes" id="UP000223834"/>
    </source>
</evidence>
<accession>A0A9X7GRP9</accession>
<dbReference type="AlphaFoldDB" id="A0A9X7GRP9"/>
<organism evidence="1 2">
    <name type="scientific">Bacillus cereus</name>
    <dbReference type="NCBI Taxonomy" id="1396"/>
    <lineage>
        <taxon>Bacteria</taxon>
        <taxon>Bacillati</taxon>
        <taxon>Bacillota</taxon>
        <taxon>Bacilli</taxon>
        <taxon>Bacillales</taxon>
        <taxon>Bacillaceae</taxon>
        <taxon>Bacillus</taxon>
        <taxon>Bacillus cereus group</taxon>
    </lineage>
</organism>
<gene>
    <name evidence="1" type="ORF">CN980_04260</name>
</gene>
<dbReference type="SUPFAM" id="SSF53067">
    <property type="entry name" value="Actin-like ATPase domain"/>
    <property type="match status" value="1"/>
</dbReference>
<proteinExistence type="predicted"/>
<dbReference type="EMBL" id="NUIQ01000044">
    <property type="protein sequence ID" value="PGO80084.1"/>
    <property type="molecule type" value="Genomic_DNA"/>
</dbReference>
<comment type="caution">
    <text evidence="1">The sequence shown here is derived from an EMBL/GenBank/DDBJ whole genome shotgun (WGS) entry which is preliminary data.</text>
</comment>
<dbReference type="Gene3D" id="3.30.420.40">
    <property type="match status" value="2"/>
</dbReference>